<name>A0ABV9CT03_9ACTN</name>
<dbReference type="Proteomes" id="UP001596004">
    <property type="component" value="Unassembled WGS sequence"/>
</dbReference>
<organism evidence="2 3">
    <name type="scientific">Sphaerisporangium dianthi</name>
    <dbReference type="NCBI Taxonomy" id="1436120"/>
    <lineage>
        <taxon>Bacteria</taxon>
        <taxon>Bacillati</taxon>
        <taxon>Actinomycetota</taxon>
        <taxon>Actinomycetes</taxon>
        <taxon>Streptosporangiales</taxon>
        <taxon>Streptosporangiaceae</taxon>
        <taxon>Sphaerisporangium</taxon>
    </lineage>
</organism>
<dbReference type="Gene3D" id="1.10.1200.10">
    <property type="entry name" value="ACP-like"/>
    <property type="match status" value="1"/>
</dbReference>
<reference evidence="3" key="1">
    <citation type="journal article" date="2019" name="Int. J. Syst. Evol. Microbiol.">
        <title>The Global Catalogue of Microorganisms (GCM) 10K type strain sequencing project: providing services to taxonomists for standard genome sequencing and annotation.</title>
        <authorList>
            <consortium name="The Broad Institute Genomics Platform"/>
            <consortium name="The Broad Institute Genome Sequencing Center for Infectious Disease"/>
            <person name="Wu L."/>
            <person name="Ma J."/>
        </authorList>
    </citation>
    <scope>NUCLEOTIDE SEQUENCE [LARGE SCALE GENOMIC DNA]</scope>
    <source>
        <strain evidence="3">CGMCC 4.7132</strain>
    </source>
</reference>
<evidence type="ECO:0000259" key="1">
    <source>
        <dbReference type="PROSITE" id="PS50075"/>
    </source>
</evidence>
<dbReference type="PROSITE" id="PS50075">
    <property type="entry name" value="CARRIER"/>
    <property type="match status" value="1"/>
</dbReference>
<gene>
    <name evidence="2" type="ORF">ACFO60_33240</name>
</gene>
<dbReference type="InterPro" id="IPR009081">
    <property type="entry name" value="PP-bd_ACP"/>
</dbReference>
<dbReference type="Pfam" id="PF00550">
    <property type="entry name" value="PP-binding"/>
    <property type="match status" value="1"/>
</dbReference>
<evidence type="ECO:0000313" key="3">
    <source>
        <dbReference type="Proteomes" id="UP001596004"/>
    </source>
</evidence>
<dbReference type="RefSeq" id="WP_380848635.1">
    <property type="nucleotide sequence ID" value="NZ_JBHSFP010000034.1"/>
</dbReference>
<comment type="caution">
    <text evidence="2">The sequence shown here is derived from an EMBL/GenBank/DDBJ whole genome shotgun (WGS) entry which is preliminary data.</text>
</comment>
<protein>
    <submittedName>
        <fullName evidence="2">Acyl carrier protein</fullName>
    </submittedName>
</protein>
<dbReference type="EMBL" id="JBHSFP010000034">
    <property type="protein sequence ID" value="MFC4535654.1"/>
    <property type="molecule type" value="Genomic_DNA"/>
</dbReference>
<keyword evidence="3" id="KW-1185">Reference proteome</keyword>
<accession>A0ABV9CT03</accession>
<dbReference type="InterPro" id="IPR036736">
    <property type="entry name" value="ACP-like_sf"/>
</dbReference>
<proteinExistence type="predicted"/>
<sequence length="98" mass="10405">MTAEERVGLASTETDTIEDKITRFVAAKAKVTPAVDQDLISTGLVTSMFAMQLVVFLEQTFSVVIAGSDLQLVNFRTVEAMVALVRKLRGDAAGGGNA</sequence>
<dbReference type="SUPFAM" id="SSF47336">
    <property type="entry name" value="ACP-like"/>
    <property type="match status" value="1"/>
</dbReference>
<feature type="domain" description="Carrier" evidence="1">
    <location>
        <begin position="12"/>
        <end position="89"/>
    </location>
</feature>
<evidence type="ECO:0000313" key="2">
    <source>
        <dbReference type="EMBL" id="MFC4535654.1"/>
    </source>
</evidence>